<keyword evidence="3" id="KW-1185">Reference proteome</keyword>
<dbReference type="RefSeq" id="WP_193921711.1">
    <property type="nucleotide sequence ID" value="NZ_JADEWL010000052.1"/>
</dbReference>
<keyword evidence="2" id="KW-0121">Carboxypeptidase</keyword>
<comment type="caution">
    <text evidence="2">The sequence shown here is derived from an EMBL/GenBank/DDBJ whole genome shotgun (WGS) entry which is preliminary data.</text>
</comment>
<dbReference type="GO" id="GO:0004180">
    <property type="term" value="F:carboxypeptidase activity"/>
    <property type="evidence" value="ECO:0007669"/>
    <property type="project" value="UniProtKB-KW"/>
</dbReference>
<proteinExistence type="predicted"/>
<reference evidence="2" key="1">
    <citation type="submission" date="2020-10" db="EMBL/GenBank/DDBJ databases">
        <authorList>
            <person name="Castelo-Branco R."/>
            <person name="Eusebio N."/>
            <person name="Adriana R."/>
            <person name="Vieira A."/>
            <person name="Brugerolle De Fraissinette N."/>
            <person name="Rezende De Castro R."/>
            <person name="Schneider M.P."/>
            <person name="Vasconcelos V."/>
            <person name="Leao P.N."/>
        </authorList>
    </citation>
    <scope>NUCLEOTIDE SEQUENCE</scope>
    <source>
        <strain evidence="2">LEGE 06105</strain>
    </source>
</reference>
<feature type="domain" description="D-alanyl-D-alanine carboxypeptidase-like core" evidence="1">
    <location>
        <begin position="178"/>
        <end position="257"/>
    </location>
</feature>
<dbReference type="AlphaFoldDB" id="A0A8J7K0X3"/>
<organism evidence="2 3">
    <name type="scientific">Plectonema cf. radiosum LEGE 06105</name>
    <dbReference type="NCBI Taxonomy" id="945769"/>
    <lineage>
        <taxon>Bacteria</taxon>
        <taxon>Bacillati</taxon>
        <taxon>Cyanobacteriota</taxon>
        <taxon>Cyanophyceae</taxon>
        <taxon>Oscillatoriophycideae</taxon>
        <taxon>Oscillatoriales</taxon>
        <taxon>Microcoleaceae</taxon>
        <taxon>Plectonema</taxon>
    </lineage>
</organism>
<dbReference type="GO" id="GO:0006508">
    <property type="term" value="P:proteolysis"/>
    <property type="evidence" value="ECO:0007669"/>
    <property type="project" value="InterPro"/>
</dbReference>
<dbReference type="EMBL" id="JADEWL010000052">
    <property type="protein sequence ID" value="MBE9214186.1"/>
    <property type="molecule type" value="Genomic_DNA"/>
</dbReference>
<dbReference type="Proteomes" id="UP000620559">
    <property type="component" value="Unassembled WGS sequence"/>
</dbReference>
<accession>A0A8J7K0X3</accession>
<evidence type="ECO:0000313" key="3">
    <source>
        <dbReference type="Proteomes" id="UP000620559"/>
    </source>
</evidence>
<gene>
    <name evidence="2" type="ORF">IQ247_16185</name>
</gene>
<dbReference type="SUPFAM" id="SSF55166">
    <property type="entry name" value="Hedgehog/DD-peptidase"/>
    <property type="match status" value="1"/>
</dbReference>
<dbReference type="InterPro" id="IPR009045">
    <property type="entry name" value="Zn_M74/Hedgehog-like"/>
</dbReference>
<keyword evidence="2" id="KW-0645">Protease</keyword>
<evidence type="ECO:0000313" key="2">
    <source>
        <dbReference type="EMBL" id="MBE9214186.1"/>
    </source>
</evidence>
<dbReference type="Gene3D" id="3.30.1380.10">
    <property type="match status" value="1"/>
</dbReference>
<dbReference type="Pfam" id="PF02557">
    <property type="entry name" value="VanY"/>
    <property type="match status" value="1"/>
</dbReference>
<keyword evidence="2" id="KW-0378">Hydrolase</keyword>
<sequence length="286" mass="32150">MKITFRSIAFFLIAIYIVVTFVASDRIAHSKPANDIEQIENCLVDKLLNQECTVTPTPKISPIPEYIPSPTQTLTDKERFIAALMNQLRNIPQSNSYEYILLRAYGAPFVNLESTIKLPAKVVFSNHQETQEFQATLTKGKVTGTNNCYLQSAAADALNKARSQTNFRLKSGNAKSDCTRDFATTAKFWKKYTNSRTLDLVRQGKETRILGIVAPPGASQHLWGLAIDLGVINQKQTQALNQNGWYRTVEYDAPHWTYVGYPPEKLPSLGFKKKLIGGITYWLTPL</sequence>
<protein>
    <submittedName>
        <fullName evidence="2">D-alanyl-D-alanine carboxypeptidase family protein</fullName>
    </submittedName>
</protein>
<evidence type="ECO:0000259" key="1">
    <source>
        <dbReference type="Pfam" id="PF02557"/>
    </source>
</evidence>
<dbReference type="InterPro" id="IPR003709">
    <property type="entry name" value="VanY-like_core_dom"/>
</dbReference>
<name>A0A8J7K0X3_9CYAN</name>